<dbReference type="Proteomes" id="UP000007305">
    <property type="component" value="Chromosome 2"/>
</dbReference>
<evidence type="ECO:0000313" key="2">
    <source>
        <dbReference type="Proteomes" id="UP000007305"/>
    </source>
</evidence>
<sequence length="64" mass="7046">MPAAVPKPIKGSKFMVICNRCGTNAGYSVQAMNSHSRWCAAAKKEKEMAAKKVAAKARRKPQRR</sequence>
<dbReference type="Gramene" id="Zm00001eb094110_T001">
    <property type="protein sequence ID" value="Zm00001eb094110_P001"/>
    <property type="gene ID" value="Zm00001eb094110"/>
</dbReference>
<keyword evidence="2" id="KW-1185">Reference proteome</keyword>
<proteinExistence type="predicted"/>
<dbReference type="EnsemblPlants" id="Zm00001eb094110_T001">
    <property type="protein sequence ID" value="Zm00001eb094110_P001"/>
    <property type="gene ID" value="Zm00001eb094110"/>
</dbReference>
<evidence type="ECO:0000313" key="1">
    <source>
        <dbReference type="EnsemblPlants" id="Zm00001eb094140_P001"/>
    </source>
</evidence>
<accession>A0A804MKU9</accession>
<reference evidence="1" key="3">
    <citation type="submission" date="2021-05" db="UniProtKB">
        <authorList>
            <consortium name="EnsemblPlants"/>
        </authorList>
    </citation>
    <scope>IDENTIFICATION</scope>
    <source>
        <strain evidence="1">cv. B73</strain>
    </source>
</reference>
<reference evidence="1" key="2">
    <citation type="submission" date="2019-07" db="EMBL/GenBank/DDBJ databases">
        <authorList>
            <person name="Seetharam A."/>
            <person name="Woodhouse M."/>
            <person name="Cannon E."/>
        </authorList>
    </citation>
    <scope>NUCLEOTIDE SEQUENCE [LARGE SCALE GENOMIC DNA]</scope>
    <source>
        <strain evidence="1">cv. B73</strain>
    </source>
</reference>
<name>A0A804MKU9_MAIZE</name>
<reference evidence="2" key="1">
    <citation type="submission" date="2015-12" db="EMBL/GenBank/DDBJ databases">
        <title>Update maize B73 reference genome by single molecule sequencing technologies.</title>
        <authorList>
            <consortium name="Maize Genome Sequencing Project"/>
            <person name="Ware D."/>
        </authorList>
    </citation>
    <scope>NUCLEOTIDE SEQUENCE [LARGE SCALE GENOMIC DNA]</scope>
    <source>
        <strain evidence="2">cv. B73</strain>
    </source>
</reference>
<dbReference type="Gramene" id="Zm00001eb094140_T001">
    <property type="protein sequence ID" value="Zm00001eb094140_P001"/>
    <property type="gene ID" value="Zm00001eb094140"/>
</dbReference>
<dbReference type="EnsemblPlants" id="Zm00001eb094140_T001">
    <property type="protein sequence ID" value="Zm00001eb094140_P001"/>
    <property type="gene ID" value="Zm00001eb094140"/>
</dbReference>
<dbReference type="AlphaFoldDB" id="A0A804MKU9"/>
<organism evidence="1 2">
    <name type="scientific">Zea mays</name>
    <name type="common">Maize</name>
    <dbReference type="NCBI Taxonomy" id="4577"/>
    <lineage>
        <taxon>Eukaryota</taxon>
        <taxon>Viridiplantae</taxon>
        <taxon>Streptophyta</taxon>
        <taxon>Embryophyta</taxon>
        <taxon>Tracheophyta</taxon>
        <taxon>Spermatophyta</taxon>
        <taxon>Magnoliopsida</taxon>
        <taxon>Liliopsida</taxon>
        <taxon>Poales</taxon>
        <taxon>Poaceae</taxon>
        <taxon>PACMAD clade</taxon>
        <taxon>Panicoideae</taxon>
        <taxon>Andropogonodae</taxon>
        <taxon>Andropogoneae</taxon>
        <taxon>Tripsacinae</taxon>
        <taxon>Zea</taxon>
    </lineage>
</organism>
<protein>
    <submittedName>
        <fullName evidence="1">Uncharacterized protein</fullName>
    </submittedName>
</protein>